<protein>
    <submittedName>
        <fullName evidence="1">Uncharacterized protein</fullName>
    </submittedName>
</protein>
<dbReference type="EMBL" id="CP027019">
    <property type="protein sequence ID" value="AVP49382.1"/>
    <property type="molecule type" value="Genomic_DNA"/>
</dbReference>
<proteinExistence type="predicted"/>
<evidence type="ECO:0000313" key="2">
    <source>
        <dbReference type="Proteomes" id="UP000239250"/>
    </source>
</evidence>
<reference evidence="2" key="1">
    <citation type="submission" date="2018-02" db="EMBL/GenBank/DDBJ databases">
        <title>Firefly genomes illuminate parallel origins of bioluminescence in beetles.</title>
        <authorList>
            <person name="Fallon T.R."/>
            <person name="Lower S.E.S."/>
            <person name="Behringer M."/>
            <person name="Weng J.-K."/>
        </authorList>
    </citation>
    <scope>NUCLEOTIDE SEQUENCE [LARGE SCALE GENOMIC DNA]</scope>
</reference>
<dbReference type="Proteomes" id="UP000239250">
    <property type="component" value="Chromosome"/>
</dbReference>
<organism evidence="1 2">
    <name type="scientific">Williamsoniiplasma luminosum</name>
    <dbReference type="NCBI Taxonomy" id="214888"/>
    <lineage>
        <taxon>Bacteria</taxon>
        <taxon>Bacillati</taxon>
        <taxon>Mycoplasmatota</taxon>
        <taxon>Mollicutes</taxon>
        <taxon>Entomoplasmatales</taxon>
        <taxon>Williamsoniiplasma</taxon>
    </lineage>
</organism>
<evidence type="ECO:0000313" key="1">
    <source>
        <dbReference type="EMBL" id="AVP49382.1"/>
    </source>
</evidence>
<gene>
    <name evidence="1" type="ORF">C5T88_02170</name>
</gene>
<name>A0A2S0NK53_9MOLU</name>
<accession>A0A2S0NK53</accession>
<dbReference type="RefSeq" id="WP_303661972.1">
    <property type="nucleotide sequence ID" value="NZ_CP027019.1"/>
</dbReference>
<dbReference type="AlphaFoldDB" id="A0A2S0NK53"/>
<sequence length="180" mass="21717">MTKRKFNEFELFLIDNFANDENEWNKLIWLFASDFLENYYQNLNYMKTQLNVVKNRKKKEISRTEESKITRILAIWDLRNLINIPNENNDYSIDLVSIEKTFKKASKTASALIEKTVAEMEKESLKNFDTSFEKLEKSFKTLISFIKEIEFRKEVYIKLLLEKEKETKILPSFEYINNFY</sequence>